<feature type="domain" description="SAM" evidence="2">
    <location>
        <begin position="77"/>
        <end position="111"/>
    </location>
</feature>
<evidence type="ECO:0000313" key="3">
    <source>
        <dbReference type="EMBL" id="KAA8522940.1"/>
    </source>
</evidence>
<protein>
    <recommendedName>
        <fullName evidence="2">SAM domain-containing protein</fullName>
    </recommendedName>
</protein>
<dbReference type="SUPFAM" id="SSF47769">
    <property type="entry name" value="SAM/Pointed domain"/>
    <property type="match status" value="1"/>
</dbReference>
<evidence type="ECO:0000256" key="1">
    <source>
        <dbReference type="SAM" id="MobiDB-lite"/>
    </source>
</evidence>
<evidence type="ECO:0000259" key="2">
    <source>
        <dbReference type="Pfam" id="PF07647"/>
    </source>
</evidence>
<feature type="region of interest" description="Disordered" evidence="1">
    <location>
        <begin position="172"/>
        <end position="191"/>
    </location>
</feature>
<dbReference type="AlphaFoldDB" id="A0A5J4ZX99"/>
<dbReference type="CDD" id="cd09487">
    <property type="entry name" value="SAM_superfamily"/>
    <property type="match status" value="1"/>
</dbReference>
<dbReference type="InterPro" id="IPR001660">
    <property type="entry name" value="SAM"/>
</dbReference>
<gene>
    <name evidence="3" type="ORF">F0562_009363</name>
</gene>
<reference evidence="3 4" key="1">
    <citation type="submission" date="2019-09" db="EMBL/GenBank/DDBJ databases">
        <title>A chromosome-level genome assembly of the Chinese tupelo Nyssa sinensis.</title>
        <authorList>
            <person name="Yang X."/>
            <person name="Kang M."/>
            <person name="Yang Y."/>
            <person name="Xiong H."/>
            <person name="Wang M."/>
            <person name="Zhang Z."/>
            <person name="Wang Z."/>
            <person name="Wu H."/>
            <person name="Ma T."/>
            <person name="Liu J."/>
            <person name="Xi Z."/>
        </authorList>
    </citation>
    <scope>NUCLEOTIDE SEQUENCE [LARGE SCALE GENOMIC DNA]</scope>
    <source>
        <strain evidence="3">J267</strain>
        <tissue evidence="3">Leaf</tissue>
    </source>
</reference>
<dbReference type="PANTHER" id="PTHR33915:SF3">
    <property type="entry name" value="STERILE ALPHA MOTIF (SAM) DOMAIN PROTEIN"/>
    <property type="match status" value="1"/>
</dbReference>
<dbReference type="InterPro" id="IPR013761">
    <property type="entry name" value="SAM/pointed_sf"/>
</dbReference>
<name>A0A5J4ZX99_9ASTE</name>
<keyword evidence="4" id="KW-1185">Reference proteome</keyword>
<dbReference type="Pfam" id="PF07647">
    <property type="entry name" value="SAM_2"/>
    <property type="match status" value="1"/>
</dbReference>
<proteinExistence type="predicted"/>
<evidence type="ECO:0000313" key="4">
    <source>
        <dbReference type="Proteomes" id="UP000325577"/>
    </source>
</evidence>
<dbReference type="EMBL" id="CM018047">
    <property type="protein sequence ID" value="KAA8522940.1"/>
    <property type="molecule type" value="Genomic_DNA"/>
</dbReference>
<organism evidence="3 4">
    <name type="scientific">Nyssa sinensis</name>
    <dbReference type="NCBI Taxonomy" id="561372"/>
    <lineage>
        <taxon>Eukaryota</taxon>
        <taxon>Viridiplantae</taxon>
        <taxon>Streptophyta</taxon>
        <taxon>Embryophyta</taxon>
        <taxon>Tracheophyta</taxon>
        <taxon>Spermatophyta</taxon>
        <taxon>Magnoliopsida</taxon>
        <taxon>eudicotyledons</taxon>
        <taxon>Gunneridae</taxon>
        <taxon>Pentapetalae</taxon>
        <taxon>asterids</taxon>
        <taxon>Cornales</taxon>
        <taxon>Nyssaceae</taxon>
        <taxon>Nyssa</taxon>
    </lineage>
</organism>
<feature type="compositionally biased region" description="Basic and acidic residues" evidence="1">
    <location>
        <begin position="238"/>
        <end position="250"/>
    </location>
</feature>
<dbReference type="PANTHER" id="PTHR33915">
    <property type="entry name" value="OSJNBA0033G05.11 PROTEIN"/>
    <property type="match status" value="1"/>
</dbReference>
<feature type="region of interest" description="Disordered" evidence="1">
    <location>
        <begin position="233"/>
        <end position="283"/>
    </location>
</feature>
<sequence length="293" mass="33554">MVYDSPPQEFILGRQFTPPKKPYDEGLSRNVALKPNDVKPWDISVIKHENQVAMDWYYWLSKSGLEPSLIYEYGLVFARNELEKEDLTHFNHEFLQSMGISVGKHRLEILKLAKKEVGGSPRSLSRLFSAINKTKSCLTKSIGRWVFHKDSAHISAQELTPYRAQWTGALRKHNGSEEKAEVPNRGRMRSGPLDRRAQERLMATSRNLSVSGPLDGNVNEKFLFTYRSPTASGPLDGRMQERMTFPDRSPKIYGPWERGLSPKVNSPYRKEKMDDGDGPPPLWSLMFQDMKPT</sequence>
<dbReference type="OrthoDB" id="1887912at2759"/>
<dbReference type="Gene3D" id="1.10.150.50">
    <property type="entry name" value="Transcription Factor, Ets-1"/>
    <property type="match status" value="1"/>
</dbReference>
<accession>A0A5J4ZX99</accession>
<feature type="compositionally biased region" description="Basic and acidic residues" evidence="1">
    <location>
        <begin position="174"/>
        <end position="184"/>
    </location>
</feature>
<dbReference type="Proteomes" id="UP000325577">
    <property type="component" value="Linkage Group LG4"/>
</dbReference>